<sequence length="243" mass="26069">MTMPVSQQRLARAFVDLAASVVTDAGDPTGLLEALAAQGTELLDGCAVVVLYAPDERTPARVTGVGDELMGLARDAVAWDEGPGRDARRTGRAVSDTPLDGDLARRDWPRYAPRALALGYGRAAALPLRAGEDTVGALVLLGRGAAPLSAELLELGQSLTEAAGWNLAQDRLLRESRALADQLGQALTSRVVIEQAKGSLAARHSITVDEAFHILRSHARSQRRRLTEVAREVVERRLELRVE</sequence>
<dbReference type="InterPro" id="IPR029016">
    <property type="entry name" value="GAF-like_dom_sf"/>
</dbReference>
<dbReference type="Pfam" id="PF03861">
    <property type="entry name" value="ANTAR"/>
    <property type="match status" value="1"/>
</dbReference>
<gene>
    <name evidence="4" type="ORF">MQP27_03770</name>
</gene>
<keyword evidence="1" id="KW-0805">Transcription regulation</keyword>
<evidence type="ECO:0000313" key="4">
    <source>
        <dbReference type="EMBL" id="MCI3270228.1"/>
    </source>
</evidence>
<dbReference type="PROSITE" id="PS50921">
    <property type="entry name" value="ANTAR"/>
    <property type="match status" value="1"/>
</dbReference>
<dbReference type="InterPro" id="IPR012074">
    <property type="entry name" value="GAF_ANTAR"/>
</dbReference>
<comment type="caution">
    <text evidence="4">The sequence shown here is derived from an EMBL/GenBank/DDBJ whole genome shotgun (WGS) entry which is preliminary data.</text>
</comment>
<feature type="domain" description="ANTAR" evidence="3">
    <location>
        <begin position="173"/>
        <end position="234"/>
    </location>
</feature>
<dbReference type="InterPro" id="IPR003018">
    <property type="entry name" value="GAF"/>
</dbReference>
<dbReference type="SMART" id="SM00065">
    <property type="entry name" value="GAF"/>
    <property type="match status" value="1"/>
</dbReference>
<keyword evidence="5" id="KW-1185">Reference proteome</keyword>
<evidence type="ECO:0000313" key="5">
    <source>
        <dbReference type="Proteomes" id="UP001165269"/>
    </source>
</evidence>
<dbReference type="SUPFAM" id="SSF55781">
    <property type="entry name" value="GAF domain-like"/>
    <property type="match status" value="1"/>
</dbReference>
<dbReference type="InterPro" id="IPR005561">
    <property type="entry name" value="ANTAR"/>
</dbReference>
<dbReference type="RefSeq" id="WP_242760793.1">
    <property type="nucleotide sequence ID" value="NZ_JALDAY010000001.1"/>
</dbReference>
<dbReference type="EMBL" id="JALDAY010000001">
    <property type="protein sequence ID" value="MCI3270228.1"/>
    <property type="molecule type" value="Genomic_DNA"/>
</dbReference>
<evidence type="ECO:0000256" key="1">
    <source>
        <dbReference type="ARBA" id="ARBA00023015"/>
    </source>
</evidence>
<dbReference type="Proteomes" id="UP001165269">
    <property type="component" value="Unassembled WGS sequence"/>
</dbReference>
<dbReference type="Gene3D" id="3.30.450.40">
    <property type="match status" value="1"/>
</dbReference>
<protein>
    <submittedName>
        <fullName evidence="4">GAF and ANTAR domain-containing protein</fullName>
    </submittedName>
</protein>
<accession>A0ABS9XZ45</accession>
<dbReference type="Pfam" id="PF13185">
    <property type="entry name" value="GAF_2"/>
    <property type="match status" value="1"/>
</dbReference>
<name>A0ABS9XZ45_9ACTN</name>
<proteinExistence type="predicted"/>
<evidence type="ECO:0000256" key="2">
    <source>
        <dbReference type="ARBA" id="ARBA00023163"/>
    </source>
</evidence>
<dbReference type="PIRSF" id="PIRSF036625">
    <property type="entry name" value="GAF_ANTAR"/>
    <property type="match status" value="1"/>
</dbReference>
<dbReference type="SMART" id="SM01012">
    <property type="entry name" value="ANTAR"/>
    <property type="match status" value="1"/>
</dbReference>
<keyword evidence="2" id="KW-0804">Transcription</keyword>
<dbReference type="InterPro" id="IPR036388">
    <property type="entry name" value="WH-like_DNA-bd_sf"/>
</dbReference>
<organism evidence="4 5">
    <name type="scientific">Streptomyces cylindrosporus</name>
    <dbReference type="NCBI Taxonomy" id="2927583"/>
    <lineage>
        <taxon>Bacteria</taxon>
        <taxon>Bacillati</taxon>
        <taxon>Actinomycetota</taxon>
        <taxon>Actinomycetes</taxon>
        <taxon>Kitasatosporales</taxon>
        <taxon>Streptomycetaceae</taxon>
        <taxon>Streptomyces</taxon>
    </lineage>
</organism>
<dbReference type="Gene3D" id="1.10.10.10">
    <property type="entry name" value="Winged helix-like DNA-binding domain superfamily/Winged helix DNA-binding domain"/>
    <property type="match status" value="1"/>
</dbReference>
<evidence type="ECO:0000259" key="3">
    <source>
        <dbReference type="PROSITE" id="PS50921"/>
    </source>
</evidence>
<reference evidence="4" key="1">
    <citation type="submission" date="2022-03" db="EMBL/GenBank/DDBJ databases">
        <title>Streptomyces 7R015 and 7R016 isolated from Barleria lupulina in Thailand.</title>
        <authorList>
            <person name="Kanchanasin P."/>
            <person name="Phongsopitanun W."/>
            <person name="Tanasupawat S."/>
        </authorList>
    </citation>
    <scope>NUCLEOTIDE SEQUENCE</scope>
    <source>
        <strain evidence="4">7R015</strain>
    </source>
</reference>